<dbReference type="OMA" id="HLKCRFV"/>
<keyword evidence="2" id="KW-0732">Signal</keyword>
<feature type="signal peptide" evidence="2">
    <location>
        <begin position="1"/>
        <end position="20"/>
    </location>
</feature>
<evidence type="ECO:0000313" key="4">
    <source>
        <dbReference type="EMBL" id="KAG5834840.1"/>
    </source>
</evidence>
<feature type="chain" id="PRO_5038496842" description="Cystatin domain-containing protein" evidence="2">
    <location>
        <begin position="21"/>
        <end position="141"/>
    </location>
</feature>
<evidence type="ECO:0000259" key="3">
    <source>
        <dbReference type="SMART" id="SM00043"/>
    </source>
</evidence>
<name>A0A9D3RLQ9_ANGAN</name>
<dbReference type="GO" id="GO:0005737">
    <property type="term" value="C:cytoplasm"/>
    <property type="evidence" value="ECO:0007669"/>
    <property type="project" value="TreeGrafter"/>
</dbReference>
<dbReference type="EMBL" id="JAFIRN010000015">
    <property type="protein sequence ID" value="KAG5834840.1"/>
    <property type="molecule type" value="Genomic_DNA"/>
</dbReference>
<protein>
    <recommendedName>
        <fullName evidence="3">Cystatin domain-containing protein</fullName>
    </recommendedName>
</protein>
<evidence type="ECO:0000256" key="1">
    <source>
        <dbReference type="ARBA" id="ARBA00009403"/>
    </source>
</evidence>
<dbReference type="Pfam" id="PF00031">
    <property type="entry name" value="Cystatin"/>
    <property type="match status" value="1"/>
</dbReference>
<dbReference type="CDD" id="cd00042">
    <property type="entry name" value="CY"/>
    <property type="match status" value="1"/>
</dbReference>
<dbReference type="PANTHER" id="PTHR46186">
    <property type="entry name" value="CYSTATIN"/>
    <property type="match status" value="1"/>
</dbReference>
<evidence type="ECO:0000313" key="5">
    <source>
        <dbReference type="Proteomes" id="UP001044222"/>
    </source>
</evidence>
<dbReference type="GO" id="GO:0005615">
    <property type="term" value="C:extracellular space"/>
    <property type="evidence" value="ECO:0007669"/>
    <property type="project" value="TreeGrafter"/>
</dbReference>
<dbReference type="InterPro" id="IPR046350">
    <property type="entry name" value="Cystatin_sf"/>
</dbReference>
<feature type="domain" description="Cystatin" evidence="3">
    <location>
        <begin position="35"/>
        <end position="127"/>
    </location>
</feature>
<accession>A0A9D3RLQ9</accession>
<comment type="similarity">
    <text evidence="1">Belongs to the cystatin family.</text>
</comment>
<dbReference type="SUPFAM" id="SSF54403">
    <property type="entry name" value="Cystatin/monellin"/>
    <property type="match status" value="1"/>
</dbReference>
<dbReference type="AlphaFoldDB" id="A0A9D3RLQ9"/>
<dbReference type="GO" id="GO:0031982">
    <property type="term" value="C:vesicle"/>
    <property type="evidence" value="ECO:0007669"/>
    <property type="project" value="TreeGrafter"/>
</dbReference>
<organism evidence="4 5">
    <name type="scientific">Anguilla anguilla</name>
    <name type="common">European freshwater eel</name>
    <name type="synonym">Muraena anguilla</name>
    <dbReference type="NCBI Taxonomy" id="7936"/>
    <lineage>
        <taxon>Eukaryota</taxon>
        <taxon>Metazoa</taxon>
        <taxon>Chordata</taxon>
        <taxon>Craniata</taxon>
        <taxon>Vertebrata</taxon>
        <taxon>Euteleostomi</taxon>
        <taxon>Actinopterygii</taxon>
        <taxon>Neopterygii</taxon>
        <taxon>Teleostei</taxon>
        <taxon>Anguilliformes</taxon>
        <taxon>Anguillidae</taxon>
        <taxon>Anguilla</taxon>
    </lineage>
</organism>
<gene>
    <name evidence="4" type="ORF">ANANG_G00265860</name>
</gene>
<evidence type="ECO:0000256" key="2">
    <source>
        <dbReference type="SAM" id="SignalP"/>
    </source>
</evidence>
<dbReference type="PANTHER" id="PTHR46186:SF13">
    <property type="entry name" value="SI:BUSM1-57F23.1"/>
    <property type="match status" value="1"/>
</dbReference>
<proteinExistence type="inferred from homology"/>
<reference evidence="4" key="1">
    <citation type="submission" date="2021-01" db="EMBL/GenBank/DDBJ databases">
        <title>A chromosome-scale assembly of European eel, Anguilla anguilla.</title>
        <authorList>
            <person name="Henkel C."/>
            <person name="Jong-Raadsen S.A."/>
            <person name="Dufour S."/>
            <person name="Weltzien F.-A."/>
            <person name="Palstra A.P."/>
            <person name="Pelster B."/>
            <person name="Spaink H.P."/>
            <person name="Van Den Thillart G.E."/>
            <person name="Jansen H."/>
            <person name="Zahm M."/>
            <person name="Klopp C."/>
            <person name="Cedric C."/>
            <person name="Louis A."/>
            <person name="Berthelot C."/>
            <person name="Parey E."/>
            <person name="Roest Crollius H."/>
            <person name="Montfort J."/>
            <person name="Robinson-Rechavi M."/>
            <person name="Bucao C."/>
            <person name="Bouchez O."/>
            <person name="Gislard M."/>
            <person name="Lluch J."/>
            <person name="Milhes M."/>
            <person name="Lampietro C."/>
            <person name="Lopez Roques C."/>
            <person name="Donnadieu C."/>
            <person name="Braasch I."/>
            <person name="Desvignes T."/>
            <person name="Postlethwait J."/>
            <person name="Bobe J."/>
            <person name="Guiguen Y."/>
            <person name="Dirks R."/>
        </authorList>
    </citation>
    <scope>NUCLEOTIDE SEQUENCE</scope>
    <source>
        <strain evidence="4">Tag_6206</strain>
        <tissue evidence="4">Liver</tissue>
    </source>
</reference>
<keyword evidence="5" id="KW-1185">Reference proteome</keyword>
<dbReference type="Proteomes" id="UP001044222">
    <property type="component" value="Chromosome 15"/>
</dbReference>
<comment type="caution">
    <text evidence="4">The sequence shown here is derived from an EMBL/GenBank/DDBJ whole genome shotgun (WGS) entry which is preliminary data.</text>
</comment>
<sequence>MGLHAFTLLLLTSSLCISNGDQPVEEFTVTTRDEQPLGGSYKLHPHSAEVQRVAKKAVEDFNQRSESDFRLLSVTSAEYRVTNVINYKIDAVIGKTKCPESEGPDLESCVLERKMWQRKCNFEVTFDPRDDTYGFFQPSCE</sequence>
<dbReference type="Gene3D" id="3.10.450.10">
    <property type="match status" value="1"/>
</dbReference>
<dbReference type="OrthoDB" id="8886803at2759"/>
<dbReference type="GO" id="GO:0004869">
    <property type="term" value="F:cysteine-type endopeptidase inhibitor activity"/>
    <property type="evidence" value="ECO:0007669"/>
    <property type="project" value="InterPro"/>
</dbReference>
<dbReference type="InterPro" id="IPR000010">
    <property type="entry name" value="Cystatin_dom"/>
</dbReference>
<dbReference type="SMART" id="SM00043">
    <property type="entry name" value="CY"/>
    <property type="match status" value="1"/>
</dbReference>